<keyword evidence="8 16" id="KW-0210">Decarboxylase</keyword>
<dbReference type="HAMAP" id="MF_00135">
    <property type="entry name" value="PRAI"/>
    <property type="match status" value="1"/>
</dbReference>
<dbReference type="InterPro" id="IPR013785">
    <property type="entry name" value="Aldolase_TIM"/>
</dbReference>
<dbReference type="CDD" id="cd00331">
    <property type="entry name" value="IGPS"/>
    <property type="match status" value="1"/>
</dbReference>
<name>A0A9N9CJR1_9GLOM</name>
<comment type="pathway">
    <text evidence="4 16">Amino-acid biosynthesis; L-tryptophan biosynthesis; L-tryptophan from chorismate: step 3/5.</text>
</comment>
<comment type="catalytic activity">
    <reaction evidence="15 16">
        <text>chorismate + L-glutamine = anthranilate + pyruvate + L-glutamate + H(+)</text>
        <dbReference type="Rhea" id="RHEA:21732"/>
        <dbReference type="ChEBI" id="CHEBI:15361"/>
        <dbReference type="ChEBI" id="CHEBI:15378"/>
        <dbReference type="ChEBI" id="CHEBI:16567"/>
        <dbReference type="ChEBI" id="CHEBI:29748"/>
        <dbReference type="ChEBI" id="CHEBI:29985"/>
        <dbReference type="ChEBI" id="CHEBI:58359"/>
        <dbReference type="EC" id="4.1.3.27"/>
    </reaction>
</comment>
<dbReference type="NCBIfam" id="TIGR00566">
    <property type="entry name" value="trpG_papA"/>
    <property type="match status" value="1"/>
</dbReference>
<evidence type="ECO:0000256" key="13">
    <source>
        <dbReference type="ARBA" id="ARBA00023239"/>
    </source>
</evidence>
<dbReference type="OrthoDB" id="524799at2759"/>
<dbReference type="Proteomes" id="UP000789508">
    <property type="component" value="Unassembled WGS sequence"/>
</dbReference>
<evidence type="ECO:0000256" key="16">
    <source>
        <dbReference type="PIRNR" id="PIRNR001382"/>
    </source>
</evidence>
<evidence type="ECO:0000256" key="10">
    <source>
        <dbReference type="ARBA" id="ARBA00022962"/>
    </source>
</evidence>
<dbReference type="GO" id="GO:0004640">
    <property type="term" value="F:phosphoribosylanthranilate isomerase activity"/>
    <property type="evidence" value="ECO:0007669"/>
    <property type="project" value="UniProtKB-UniRule"/>
</dbReference>
<dbReference type="FunFam" id="3.40.50.880:FF:000031">
    <property type="entry name" value="Multifunctional tryptophan biosynthesis protein"/>
    <property type="match status" value="1"/>
</dbReference>
<gene>
    <name evidence="20" type="ORF">ALEPTO_LOCUS8359</name>
</gene>
<dbReference type="CDD" id="cd00405">
    <property type="entry name" value="PRAI"/>
    <property type="match status" value="1"/>
</dbReference>
<protein>
    <recommendedName>
        <fullName evidence="16">Multifunctional tryptophan biosynthesis protein</fullName>
    </recommendedName>
    <domain>
        <recommendedName>
            <fullName evidence="16">Anthranilate synthase component 2</fullName>
            <shortName evidence="16">AS</shortName>
            <ecNumber evidence="16">4.1.3.27</ecNumber>
        </recommendedName>
        <alternativeName>
            <fullName evidence="16">Anthranilate synthase, glutamine amidotransferase component</fullName>
        </alternativeName>
    </domain>
    <domain>
        <recommendedName>
            <fullName evidence="16">Indole-3-glycerol phosphate synthase</fullName>
            <shortName evidence="16">IGPS</shortName>
            <ecNumber evidence="16">4.1.1.48</ecNumber>
        </recommendedName>
    </domain>
    <domain>
        <recommendedName>
            <fullName evidence="16">N-(5'-phosphoribosyl)anthranilate isomerase</fullName>
            <shortName evidence="16">PRAI</shortName>
            <ecNumber evidence="16">5.3.1.24</ecNumber>
        </recommendedName>
    </domain>
</protein>
<evidence type="ECO:0000256" key="14">
    <source>
        <dbReference type="ARBA" id="ARBA00023268"/>
    </source>
</evidence>
<proteinExistence type="inferred from homology"/>
<dbReference type="InterPro" id="IPR016302">
    <property type="entry name" value="Anthranilate_synth_II"/>
</dbReference>
<keyword evidence="11 16" id="KW-0057">Aromatic amino acid biosynthesis</keyword>
<dbReference type="SUPFAM" id="SSF51366">
    <property type="entry name" value="Ribulose-phoshate binding barrel"/>
    <property type="match status" value="2"/>
</dbReference>
<evidence type="ECO:0000256" key="6">
    <source>
        <dbReference type="ARBA" id="ARBA00004873"/>
    </source>
</evidence>
<dbReference type="PIRSF" id="PIRSF001382">
    <property type="entry name" value="TrpG-trpC-trpF"/>
    <property type="match status" value="1"/>
</dbReference>
<feature type="domain" description="Indole-3-glycerol phosphate synthase" evidence="18">
    <location>
        <begin position="220"/>
        <end position="482"/>
    </location>
</feature>
<dbReference type="GO" id="GO:0004425">
    <property type="term" value="F:indole-3-glycerol-phosphate synthase activity"/>
    <property type="evidence" value="ECO:0007669"/>
    <property type="project" value="UniProtKB-UniRule"/>
</dbReference>
<dbReference type="GO" id="GO:0005829">
    <property type="term" value="C:cytosol"/>
    <property type="evidence" value="ECO:0007669"/>
    <property type="project" value="TreeGrafter"/>
</dbReference>
<keyword evidence="14" id="KW-0511">Multifunctional enzyme</keyword>
<keyword evidence="10" id="KW-0315">Glutamine amidotransferase</keyword>
<dbReference type="InterPro" id="IPR006221">
    <property type="entry name" value="TrpG/PapA_dom"/>
</dbReference>
<keyword evidence="12 16" id="KW-0413">Isomerase</keyword>
<feature type="domain" description="Glutamine amidotransferase" evidence="17">
    <location>
        <begin position="5"/>
        <end position="187"/>
    </location>
</feature>
<evidence type="ECO:0000259" key="18">
    <source>
        <dbReference type="Pfam" id="PF00218"/>
    </source>
</evidence>
<dbReference type="PROSITE" id="PS00614">
    <property type="entry name" value="IGPS"/>
    <property type="match status" value="1"/>
</dbReference>
<sequence>MATILIDNYDSFTWNIYQYLCELDAKVTVFRNDQITIQEIQDLQPVNLIISPGPGHPSTDAGISRASIQHFAGKIPILGVCLGEQCIFEVFGGKVDYAGEIVHGKTSKIKHDSKGIFINVPQDIAVTRYHSLAGQPATLPEELIVTSWSENNVIMGVRHREYTIEGVQFHPESIISEHGKTILKNFLELQGGKWEENPTYNVEIPLAKATIKEQAVPSILEKIHKQRLEDIEIAKNTPGLTPFDLRKLLSLHVAPPLIDFSSRIKQTLPKYPAIMAEVKRASPSKGNIDLSANAAEQALAYAKAGASVISVLTEGKWFKGSLNDLRQVRDIVSTIPNRPAVLRKDFIVDTYQIMEARIYGADTVLLIVAILSDQQLRELYKFAKNLGMEPLVEVNNEEEMKRAVNLGAKVIGVNNRNLHSFDVDMQTTSRLAEMVPKDVILAALSGITKRQDVIEYLNQGVGALLIGEALMRAEDKRAFIHEILGLEQTQANDALLGMPNRPLVKICGVSTVNAALEAADAGADLVGLIFAKSKRQVSLDRALEIMTVVRELQAEKQINDINRFTENNRNDLQHTLSGHHDWFKLHAARISRARKPLIVGVFQNQSLGEITFIVDFLKLDLIQLHGDEPLDLARFLPVPVIKAFHVDETFSNPILVTQPGYNAYCLLDTKVNGLTSQGGSGVSFDWNMALKVKQSAGEDFPLILAGGLTPDNVKDAIEKVKPFAVDVSSGVETDNEKDPVKIKNFIKAAKSVVYVTEN</sequence>
<comment type="pathway">
    <text evidence="6 16">Amino-acid biosynthesis; L-tryptophan biosynthesis; L-tryptophan from chorismate: step 1/5.</text>
</comment>
<dbReference type="Gene3D" id="3.20.20.70">
    <property type="entry name" value="Aldolase class I"/>
    <property type="match status" value="2"/>
</dbReference>
<keyword evidence="13 16" id="KW-0456">Lyase</keyword>
<dbReference type="InterPro" id="IPR001468">
    <property type="entry name" value="Indole-3-GlycerolPSynthase_CS"/>
</dbReference>
<organism evidence="20 21">
    <name type="scientific">Ambispora leptoticha</name>
    <dbReference type="NCBI Taxonomy" id="144679"/>
    <lineage>
        <taxon>Eukaryota</taxon>
        <taxon>Fungi</taxon>
        <taxon>Fungi incertae sedis</taxon>
        <taxon>Mucoromycota</taxon>
        <taxon>Glomeromycotina</taxon>
        <taxon>Glomeromycetes</taxon>
        <taxon>Archaeosporales</taxon>
        <taxon>Ambisporaceae</taxon>
        <taxon>Ambispora</taxon>
    </lineage>
</organism>
<dbReference type="PRINTS" id="PR00097">
    <property type="entry name" value="ANTSNTHASEII"/>
</dbReference>
<dbReference type="Gene3D" id="3.40.50.880">
    <property type="match status" value="1"/>
</dbReference>
<dbReference type="PANTHER" id="PTHR43418">
    <property type="entry name" value="MULTIFUNCTIONAL TRYPTOPHAN BIOSYNTHESIS PROTEIN-RELATED"/>
    <property type="match status" value="1"/>
</dbReference>
<dbReference type="InterPro" id="IPR013798">
    <property type="entry name" value="Indole-3-glycerol_P_synth_dom"/>
</dbReference>
<dbReference type="InterPro" id="IPR001240">
    <property type="entry name" value="PRAI_dom"/>
</dbReference>
<evidence type="ECO:0000256" key="2">
    <source>
        <dbReference type="ARBA" id="ARBA00001633"/>
    </source>
</evidence>
<evidence type="ECO:0000259" key="19">
    <source>
        <dbReference type="Pfam" id="PF00697"/>
    </source>
</evidence>
<feature type="domain" description="N-(5'phosphoribosyl) anthranilate isomerase (PRAI)" evidence="19">
    <location>
        <begin position="556"/>
        <end position="747"/>
    </location>
</feature>
<evidence type="ECO:0000256" key="11">
    <source>
        <dbReference type="ARBA" id="ARBA00023141"/>
    </source>
</evidence>
<dbReference type="Pfam" id="PF00697">
    <property type="entry name" value="PRAI"/>
    <property type="match status" value="1"/>
</dbReference>
<dbReference type="EC" id="4.1.3.27" evidence="16"/>
<evidence type="ECO:0000313" key="21">
    <source>
        <dbReference type="Proteomes" id="UP000789508"/>
    </source>
</evidence>
<dbReference type="InterPro" id="IPR050472">
    <property type="entry name" value="Anth_synth/Amidotransfase"/>
</dbReference>
<dbReference type="PRINTS" id="PR00096">
    <property type="entry name" value="GATASE"/>
</dbReference>
<dbReference type="CDD" id="cd01743">
    <property type="entry name" value="GATase1_Anthranilate_Synthase"/>
    <property type="match status" value="1"/>
</dbReference>
<evidence type="ECO:0000256" key="15">
    <source>
        <dbReference type="ARBA" id="ARBA00047683"/>
    </source>
</evidence>
<evidence type="ECO:0000256" key="12">
    <source>
        <dbReference type="ARBA" id="ARBA00023235"/>
    </source>
</evidence>
<dbReference type="EMBL" id="CAJVPS010004611">
    <property type="protein sequence ID" value="CAG8605981.1"/>
    <property type="molecule type" value="Genomic_DNA"/>
</dbReference>
<comment type="catalytic activity">
    <reaction evidence="1 16">
        <text>N-(5-phospho-beta-D-ribosyl)anthranilate = 1-(2-carboxyphenylamino)-1-deoxy-D-ribulose 5-phosphate</text>
        <dbReference type="Rhea" id="RHEA:21540"/>
        <dbReference type="ChEBI" id="CHEBI:18277"/>
        <dbReference type="ChEBI" id="CHEBI:58613"/>
        <dbReference type="EC" id="5.3.1.24"/>
    </reaction>
</comment>
<dbReference type="GO" id="GO:0004049">
    <property type="term" value="F:anthranilate synthase activity"/>
    <property type="evidence" value="ECO:0007669"/>
    <property type="project" value="UniProtKB-UniRule"/>
</dbReference>
<dbReference type="InterPro" id="IPR017926">
    <property type="entry name" value="GATASE"/>
</dbReference>
<evidence type="ECO:0000256" key="8">
    <source>
        <dbReference type="ARBA" id="ARBA00022793"/>
    </source>
</evidence>
<keyword evidence="7 16" id="KW-0028">Amino-acid biosynthesis</keyword>
<comment type="caution">
    <text evidence="20">The sequence shown here is derived from an EMBL/GenBank/DDBJ whole genome shotgun (WGS) entry which is preliminary data.</text>
</comment>
<dbReference type="SUPFAM" id="SSF52317">
    <property type="entry name" value="Class I glutamine amidotransferase-like"/>
    <property type="match status" value="1"/>
</dbReference>
<reference evidence="20" key="1">
    <citation type="submission" date="2021-06" db="EMBL/GenBank/DDBJ databases">
        <authorList>
            <person name="Kallberg Y."/>
            <person name="Tangrot J."/>
            <person name="Rosling A."/>
        </authorList>
    </citation>
    <scope>NUCLEOTIDE SEQUENCE</scope>
    <source>
        <strain evidence="20">FL130A</strain>
    </source>
</reference>
<evidence type="ECO:0000256" key="4">
    <source>
        <dbReference type="ARBA" id="ARBA00004664"/>
    </source>
</evidence>
<dbReference type="PANTHER" id="PTHR43418:SF4">
    <property type="entry name" value="MULTIFUNCTIONAL TRYPTOPHAN BIOSYNTHESIS PROTEIN"/>
    <property type="match status" value="1"/>
</dbReference>
<dbReference type="Pfam" id="PF00117">
    <property type="entry name" value="GATase"/>
    <property type="match status" value="1"/>
</dbReference>
<evidence type="ECO:0000256" key="9">
    <source>
        <dbReference type="ARBA" id="ARBA00022822"/>
    </source>
</evidence>
<comment type="function">
    <text evidence="3 16">Trifunctional enzyme bearing the Gln amidotransferase (GATase) domain of anthranilate synthase, indole-glycerolphosphate synthase, and phosphoribosylanthranilate isomerase activities.</text>
</comment>
<evidence type="ECO:0000256" key="7">
    <source>
        <dbReference type="ARBA" id="ARBA00022605"/>
    </source>
</evidence>
<dbReference type="EC" id="5.3.1.24" evidence="16"/>
<keyword evidence="9 16" id="KW-0822">Tryptophan biosynthesis</keyword>
<dbReference type="PROSITE" id="PS51273">
    <property type="entry name" value="GATASE_TYPE_1"/>
    <property type="match status" value="1"/>
</dbReference>
<evidence type="ECO:0000259" key="17">
    <source>
        <dbReference type="Pfam" id="PF00117"/>
    </source>
</evidence>
<dbReference type="Pfam" id="PF00218">
    <property type="entry name" value="IGPS"/>
    <property type="match status" value="1"/>
</dbReference>
<dbReference type="NCBIfam" id="NF001377">
    <property type="entry name" value="PRK00278.2-4"/>
    <property type="match status" value="1"/>
</dbReference>
<evidence type="ECO:0000256" key="1">
    <source>
        <dbReference type="ARBA" id="ARBA00001164"/>
    </source>
</evidence>
<comment type="catalytic activity">
    <reaction evidence="2 16">
        <text>1-(2-carboxyphenylamino)-1-deoxy-D-ribulose 5-phosphate + H(+) = (1S,2R)-1-C-(indol-3-yl)glycerol 3-phosphate + CO2 + H2O</text>
        <dbReference type="Rhea" id="RHEA:23476"/>
        <dbReference type="ChEBI" id="CHEBI:15377"/>
        <dbReference type="ChEBI" id="CHEBI:15378"/>
        <dbReference type="ChEBI" id="CHEBI:16526"/>
        <dbReference type="ChEBI" id="CHEBI:58613"/>
        <dbReference type="ChEBI" id="CHEBI:58866"/>
        <dbReference type="EC" id="4.1.1.48"/>
    </reaction>
</comment>
<comment type="pathway">
    <text evidence="5 16">Amino-acid biosynthesis; L-tryptophan biosynthesis; L-tryptophan from chorismate: step 4/5.</text>
</comment>
<dbReference type="InterPro" id="IPR029062">
    <property type="entry name" value="Class_I_gatase-like"/>
</dbReference>
<dbReference type="AlphaFoldDB" id="A0A9N9CJR1"/>
<evidence type="ECO:0000256" key="3">
    <source>
        <dbReference type="ARBA" id="ARBA00003272"/>
    </source>
</evidence>
<dbReference type="GO" id="GO:0000162">
    <property type="term" value="P:L-tryptophan biosynthetic process"/>
    <property type="evidence" value="ECO:0007669"/>
    <property type="project" value="UniProtKB-UniRule"/>
</dbReference>
<dbReference type="EC" id="4.1.1.48" evidence="16"/>
<evidence type="ECO:0000313" key="20">
    <source>
        <dbReference type="EMBL" id="CAG8605981.1"/>
    </source>
</evidence>
<keyword evidence="21" id="KW-1185">Reference proteome</keyword>
<dbReference type="InterPro" id="IPR011060">
    <property type="entry name" value="RibuloseP-bd_barrel"/>
</dbReference>
<dbReference type="FunFam" id="3.20.20.70:FF:000136">
    <property type="entry name" value="Multifunctional tryptophan biosynthesis protein"/>
    <property type="match status" value="1"/>
</dbReference>
<accession>A0A9N9CJR1</accession>
<evidence type="ECO:0000256" key="5">
    <source>
        <dbReference type="ARBA" id="ARBA00004696"/>
    </source>
</evidence>
<dbReference type="HAMAP" id="MF_00134_B">
    <property type="entry name" value="IGPS_B"/>
    <property type="match status" value="1"/>
</dbReference>